<dbReference type="Pfam" id="PF04321">
    <property type="entry name" value="RmlD_sub_bind"/>
    <property type="match status" value="1"/>
</dbReference>
<dbReference type="CDD" id="cd05254">
    <property type="entry name" value="dTDP_HR_like_SDR_e"/>
    <property type="match status" value="1"/>
</dbReference>
<dbReference type="NCBIfam" id="TIGR01214">
    <property type="entry name" value="rmlD"/>
    <property type="match status" value="1"/>
</dbReference>
<dbReference type="PANTHER" id="PTHR10491">
    <property type="entry name" value="DTDP-4-DEHYDRORHAMNOSE REDUCTASE"/>
    <property type="match status" value="1"/>
</dbReference>
<keyword evidence="2" id="KW-0521">NADP</keyword>
<dbReference type="Gene3D" id="3.90.25.10">
    <property type="entry name" value="UDP-galactose 4-epimerase, domain 1"/>
    <property type="match status" value="1"/>
</dbReference>
<organism evidence="4 5">
    <name type="scientific">Selenomonas sputigena</name>
    <dbReference type="NCBI Taxonomy" id="69823"/>
    <lineage>
        <taxon>Bacteria</taxon>
        <taxon>Bacillati</taxon>
        <taxon>Bacillota</taxon>
        <taxon>Negativicutes</taxon>
        <taxon>Selenomonadales</taxon>
        <taxon>Selenomonadaceae</taxon>
        <taxon>Selenomonas</taxon>
    </lineage>
</organism>
<comment type="function">
    <text evidence="2">Catalyzes the reduction of dTDP-6-deoxy-L-lyxo-4-hexulose to yield dTDP-L-rhamnose.</text>
</comment>
<dbReference type="EMBL" id="JARVLH010000003">
    <property type="protein sequence ID" value="MEX5285072.1"/>
    <property type="molecule type" value="Genomic_DNA"/>
</dbReference>
<dbReference type="PANTHER" id="PTHR10491:SF4">
    <property type="entry name" value="METHIONINE ADENOSYLTRANSFERASE 2 SUBUNIT BETA"/>
    <property type="match status" value="1"/>
</dbReference>
<dbReference type="GO" id="GO:0008831">
    <property type="term" value="F:dTDP-4-dehydrorhamnose reductase activity"/>
    <property type="evidence" value="ECO:0007669"/>
    <property type="project" value="UniProtKB-EC"/>
</dbReference>
<comment type="similarity">
    <text evidence="1 2">Belongs to the dTDP-4-dehydrorhamnose reductase family.</text>
</comment>
<gene>
    <name evidence="4" type="primary">rfbD</name>
    <name evidence="4" type="ORF">QCO44_05375</name>
</gene>
<dbReference type="Proteomes" id="UP001559623">
    <property type="component" value="Unassembled WGS sequence"/>
</dbReference>
<proteinExistence type="inferred from homology"/>
<feature type="domain" description="RmlD-like substrate binding" evidence="3">
    <location>
        <begin position="1"/>
        <end position="279"/>
    </location>
</feature>
<protein>
    <recommendedName>
        <fullName evidence="2">dTDP-4-dehydrorhamnose reductase</fullName>
        <ecNumber evidence="2">1.1.1.133</ecNumber>
    </recommendedName>
</protein>
<comment type="caution">
    <text evidence="4">The sequence shown here is derived from an EMBL/GenBank/DDBJ whole genome shotgun (WGS) entry which is preliminary data.</text>
</comment>
<evidence type="ECO:0000256" key="2">
    <source>
        <dbReference type="RuleBase" id="RU364082"/>
    </source>
</evidence>
<dbReference type="RefSeq" id="WP_368846800.1">
    <property type="nucleotide sequence ID" value="NZ_CP194411.1"/>
</dbReference>
<dbReference type="InterPro" id="IPR029903">
    <property type="entry name" value="RmlD-like-bd"/>
</dbReference>
<comment type="pathway">
    <text evidence="2">Carbohydrate biosynthesis; dTDP-L-rhamnose biosynthesis.</text>
</comment>
<dbReference type="EC" id="1.1.1.133" evidence="2"/>
<evidence type="ECO:0000313" key="5">
    <source>
        <dbReference type="Proteomes" id="UP001559623"/>
    </source>
</evidence>
<evidence type="ECO:0000256" key="1">
    <source>
        <dbReference type="ARBA" id="ARBA00010944"/>
    </source>
</evidence>
<accession>A0ABV3X639</accession>
<dbReference type="Gene3D" id="3.40.50.720">
    <property type="entry name" value="NAD(P)-binding Rossmann-like Domain"/>
    <property type="match status" value="1"/>
</dbReference>
<dbReference type="SUPFAM" id="SSF51735">
    <property type="entry name" value="NAD(P)-binding Rossmann-fold domains"/>
    <property type="match status" value="1"/>
</dbReference>
<keyword evidence="2 4" id="KW-0560">Oxidoreductase</keyword>
<keyword evidence="5" id="KW-1185">Reference proteome</keyword>
<reference evidence="4 5" key="1">
    <citation type="submission" date="2023-04" db="EMBL/GenBank/DDBJ databases">
        <title>Genome Sequence of Selenomonas sputigena ATCC 33150.</title>
        <authorList>
            <person name="Miller D.P."/>
            <person name="Anvari S."/>
            <person name="Polson S.W."/>
            <person name="Macdonald M."/>
            <person name="Mcdowell J.V."/>
        </authorList>
    </citation>
    <scope>NUCLEOTIDE SEQUENCE [LARGE SCALE GENOMIC DNA]</scope>
    <source>
        <strain evidence="4 5">ATCC 33150</strain>
    </source>
</reference>
<dbReference type="InterPro" id="IPR005913">
    <property type="entry name" value="dTDP_dehydrorham_reduct"/>
</dbReference>
<evidence type="ECO:0000313" key="4">
    <source>
        <dbReference type="EMBL" id="MEX5285072.1"/>
    </source>
</evidence>
<dbReference type="InterPro" id="IPR036291">
    <property type="entry name" value="NAD(P)-bd_dom_sf"/>
</dbReference>
<name>A0ABV3X639_9FIRM</name>
<evidence type="ECO:0000259" key="3">
    <source>
        <dbReference type="Pfam" id="PF04321"/>
    </source>
</evidence>
<sequence>MGILVTGATGQLGFDVMRELQARGMEAKGVGLEDFSLTDYPAMRRFVEAYRPEAIVHCAAYTAVDKAEEEEELCLSVNAAATGELARAAKEVGAKFLYISTDYVFPGTGEGFYEPDDKKGPLNIYGRSKLLGEQAAERALAELFIVRISWVFGKNGKNFIKTMLSLAETHEELSVVGDQIGSPTYTKDLARLLVDLLGTEKYGVYHATNEGVCSWAELAAEALRLAGKKTRVKAIRTEEYPTPAVRPRNSRLSKDCLDAAGFSRLPPWQDAVRRYLDELA</sequence>